<evidence type="ECO:0000313" key="1">
    <source>
        <dbReference type="EMBL" id="SEQ27530.1"/>
    </source>
</evidence>
<dbReference type="OrthoDB" id="149847at2"/>
<dbReference type="Pfam" id="PF02596">
    <property type="entry name" value="DUF169"/>
    <property type="match status" value="1"/>
</dbReference>
<proteinExistence type="predicted"/>
<evidence type="ECO:0000313" key="2">
    <source>
        <dbReference type="Proteomes" id="UP000199028"/>
    </source>
</evidence>
<dbReference type="EMBL" id="FOFT01000002">
    <property type="protein sequence ID" value="SEQ27530.1"/>
    <property type="molecule type" value="Genomic_DNA"/>
</dbReference>
<dbReference type="AlphaFoldDB" id="A0A1H9EP83"/>
<name>A0A1H9EP83_9PSEU</name>
<reference evidence="2" key="1">
    <citation type="submission" date="2016-10" db="EMBL/GenBank/DDBJ databases">
        <authorList>
            <person name="Varghese N."/>
            <person name="Submissions S."/>
        </authorList>
    </citation>
    <scope>NUCLEOTIDE SEQUENCE [LARGE SCALE GENOMIC DNA]</scope>
    <source>
        <strain evidence="2">CGMCC 4.578</strain>
    </source>
</reference>
<protein>
    <submittedName>
        <fullName evidence="1">Uncharacterized conserved protein, DUF169 family</fullName>
    </submittedName>
</protein>
<keyword evidence="2" id="KW-1185">Reference proteome</keyword>
<dbReference type="RefSeq" id="WP_090063675.1">
    <property type="nucleotide sequence ID" value="NZ_FOFT01000002.1"/>
</dbReference>
<dbReference type="InterPro" id="IPR003748">
    <property type="entry name" value="DUF169"/>
</dbReference>
<dbReference type="PANTHER" id="PTHR37954:SF3">
    <property type="entry name" value="DUF169 DOMAIN-CONTAINING PROTEIN"/>
    <property type="match status" value="1"/>
</dbReference>
<gene>
    <name evidence="1" type="ORF">SAMN05216195_10236</name>
</gene>
<dbReference type="Proteomes" id="UP000199028">
    <property type="component" value="Unassembled WGS sequence"/>
</dbReference>
<sequence>MDTGQLAQRLSAALTLTTPPVALSFVDTAPVDIPTTQEMSPAACAFWRRAENTTFYAPAEAHHNCPIGHMVMGFQMPDHIAAELGELVTNMCECDYIDADEAAKIPSRTGQHVGIVYGPLAQHPNEPTVVLVWLTAQQAMLCNEANGSAKWSAETVPRTTGRPACAALPLSVANDTPVMSFGCTGMRTFTEIDDDRMLLAIPATQLAAFVVAAEASAATNRTMAAFYQDRKATLTANVTA</sequence>
<dbReference type="PANTHER" id="PTHR37954">
    <property type="entry name" value="BLL4979 PROTEIN"/>
    <property type="match status" value="1"/>
</dbReference>
<accession>A0A1H9EP83</accession>
<organism evidence="1 2">
    <name type="scientific">Lentzea flaviverrucosa</name>
    <dbReference type="NCBI Taxonomy" id="200379"/>
    <lineage>
        <taxon>Bacteria</taxon>
        <taxon>Bacillati</taxon>
        <taxon>Actinomycetota</taxon>
        <taxon>Actinomycetes</taxon>
        <taxon>Pseudonocardiales</taxon>
        <taxon>Pseudonocardiaceae</taxon>
        <taxon>Lentzea</taxon>
    </lineage>
</organism>